<dbReference type="EMBL" id="FNEH01000015">
    <property type="protein sequence ID" value="SDI80024.1"/>
    <property type="molecule type" value="Genomic_DNA"/>
</dbReference>
<evidence type="ECO:0000313" key="2">
    <source>
        <dbReference type="EMBL" id="SDI80024.1"/>
    </source>
</evidence>
<evidence type="ECO:0000256" key="1">
    <source>
        <dbReference type="SAM" id="Coils"/>
    </source>
</evidence>
<name>A0A1G8NIH4_9FIRM</name>
<gene>
    <name evidence="2" type="ORF">SAMN04515654_11531</name>
</gene>
<proteinExistence type="predicted"/>
<evidence type="ECO:0000313" key="3">
    <source>
        <dbReference type="Proteomes" id="UP000198945"/>
    </source>
</evidence>
<reference evidence="2 3" key="1">
    <citation type="submission" date="2016-10" db="EMBL/GenBank/DDBJ databases">
        <authorList>
            <person name="de Groot N.N."/>
        </authorList>
    </citation>
    <scope>NUCLEOTIDE SEQUENCE [LARGE SCALE GENOMIC DNA]</scope>
    <source>
        <strain evidence="2 3">WG7</strain>
    </source>
</reference>
<feature type="coiled-coil region" evidence="1">
    <location>
        <begin position="98"/>
        <end position="125"/>
    </location>
</feature>
<organism evidence="2 3">
    <name type="scientific">Halanaerobium congolense</name>
    <dbReference type="NCBI Taxonomy" id="54121"/>
    <lineage>
        <taxon>Bacteria</taxon>
        <taxon>Bacillati</taxon>
        <taxon>Bacillota</taxon>
        <taxon>Clostridia</taxon>
        <taxon>Halanaerobiales</taxon>
        <taxon>Halanaerobiaceae</taxon>
        <taxon>Halanaerobium</taxon>
    </lineage>
</organism>
<dbReference type="RefSeq" id="WP_089717003.1">
    <property type="nucleotide sequence ID" value="NZ_FNEH01000015.1"/>
</dbReference>
<sequence length="131" mass="15233">MGKVIEMGRQQAVIGAALGFENPEEAVDKMLEKFTYLTAREFSYVDSKGVRRFTTEGMAQLLRLADNQFAERLREAINGDLTEEEALEKVEEVRLELNDYWDKKLAKQEEQLEKTKKELEKLKSTRRDSNE</sequence>
<dbReference type="AlphaFoldDB" id="A0A1G8NIH4"/>
<protein>
    <submittedName>
        <fullName evidence="2">Uncharacterized protein</fullName>
    </submittedName>
</protein>
<accession>A0A1G8NIH4</accession>
<keyword evidence="1" id="KW-0175">Coiled coil</keyword>
<dbReference type="Proteomes" id="UP000198945">
    <property type="component" value="Unassembled WGS sequence"/>
</dbReference>